<evidence type="ECO:0000313" key="2">
    <source>
        <dbReference type="Proteomes" id="UP000681991"/>
    </source>
</evidence>
<protein>
    <submittedName>
        <fullName evidence="1">Maturation protein</fullName>
    </submittedName>
</protein>
<dbReference type="KEGG" id="vg:80396990"/>
<dbReference type="GeneID" id="80396990"/>
<name>A0A8S5KZW8_9VIRU</name>
<dbReference type="EMBL" id="BK013768">
    <property type="protein sequence ID" value="DAD51254.1"/>
    <property type="molecule type" value="Genomic_RNA"/>
</dbReference>
<dbReference type="Proteomes" id="UP000681991">
    <property type="component" value="Segment"/>
</dbReference>
<dbReference type="RefSeq" id="YP_010768794.1">
    <property type="nucleotide sequence ID" value="NC_073792.1"/>
</dbReference>
<keyword evidence="2" id="KW-1185">Reference proteome</keyword>
<organism evidence="1 2">
    <name type="scientific">ssRNA phage SRR7976357_3</name>
    <dbReference type="NCBI Taxonomy" id="2786743"/>
    <lineage>
        <taxon>Viruses</taxon>
        <taxon>Riboviria</taxon>
        <taxon>Orthornavirae</taxon>
        <taxon>Lenarviricota</taxon>
        <taxon>Leviviricetes</taxon>
        <taxon>Norzivirales</taxon>
        <taxon>Atkinsviridae</taxon>
        <taxon>Ichonovirus</taxon>
        <taxon>Ichonovirus limivicinum</taxon>
    </lineage>
</organism>
<sequence>ATLLRKITFPCPIRASFHFSEDTMPSQSRYHKEPVNVYNAYNYTTKYFNGSNSGVLYDRLITNVNYGDFLQDGWYNPEWKNRVLHQLDASSQYVTSGYVKLQPAHISGYSLVRGNGGVFYESTGYTHISRLKKMVRVDDPATSDLALQRLKRKLQRHAGEYNALVPIVELRELRGTIVQLAKLSAGYLKHYASLRRKLLVKLGKSIVDPHARARMIRNLQDSWLTWSFGVSPLISDAQKALEAVELYLARSDHNIRLVGSAETTWMSGDKGGNQTALYACPLSTQLLFSHSLEYRWIAAAKLQLLSSNNYSWDSTFGFQESTLPSLFYELTPFSWVLDYFTTMGEYLDDTFVLPPGDTYYIVRCSRYEVTSTETPYYVPIVDPSLKECRTTGLKTGESKFIHFARDVGYQQLPRVGIHLKSLDQIGGKNEVKKLLNLASVLKFQ</sequence>
<gene>
    <name evidence="1" type="primary">SRR7976357_3_1</name>
</gene>
<evidence type="ECO:0000313" key="1">
    <source>
        <dbReference type="EMBL" id="DAD51254.1"/>
    </source>
</evidence>
<reference evidence="1" key="1">
    <citation type="submission" date="2020-09" db="EMBL/GenBank/DDBJ databases">
        <title>Leviviricetes taxonomy.</title>
        <authorList>
            <person name="Stockdale S.R."/>
            <person name="Callanan J."/>
            <person name="Adriaenssens E.M."/>
            <person name="Kuhn J.H."/>
            <person name="Rumnieks J."/>
            <person name="Shkoporov A."/>
            <person name="Draper L.A."/>
            <person name="Ross P."/>
            <person name="Hill C."/>
        </authorList>
    </citation>
    <scope>NUCLEOTIDE SEQUENCE</scope>
</reference>
<accession>A0A8S5KZW8</accession>
<proteinExistence type="predicted"/>
<feature type="non-terminal residue" evidence="1">
    <location>
        <position position="1"/>
    </location>
</feature>